<dbReference type="PANTHER" id="PTHR24064">
    <property type="entry name" value="SOLUTE CARRIER FAMILY 22 MEMBER"/>
    <property type="match status" value="1"/>
</dbReference>
<feature type="transmembrane region" description="Helical" evidence="6">
    <location>
        <begin position="263"/>
        <end position="281"/>
    </location>
</feature>
<accession>A0AAV1FQS6</accession>
<dbReference type="AlphaFoldDB" id="A0AAV1FQS6"/>
<organism evidence="8 9">
    <name type="scientific">Xyrichtys novacula</name>
    <name type="common">Pearly razorfish</name>
    <name type="synonym">Hemipteronotus novacula</name>
    <dbReference type="NCBI Taxonomy" id="13765"/>
    <lineage>
        <taxon>Eukaryota</taxon>
        <taxon>Metazoa</taxon>
        <taxon>Chordata</taxon>
        <taxon>Craniata</taxon>
        <taxon>Vertebrata</taxon>
        <taxon>Euteleostomi</taxon>
        <taxon>Actinopterygii</taxon>
        <taxon>Neopterygii</taxon>
        <taxon>Teleostei</taxon>
        <taxon>Neoteleostei</taxon>
        <taxon>Acanthomorphata</taxon>
        <taxon>Eupercaria</taxon>
        <taxon>Labriformes</taxon>
        <taxon>Labridae</taxon>
        <taxon>Xyrichtys</taxon>
    </lineage>
</organism>
<keyword evidence="3 6" id="KW-1133">Transmembrane helix</keyword>
<feature type="transmembrane region" description="Helical" evidence="6">
    <location>
        <begin position="410"/>
        <end position="431"/>
    </location>
</feature>
<dbReference type="PROSITE" id="PS50850">
    <property type="entry name" value="MFS"/>
    <property type="match status" value="1"/>
</dbReference>
<evidence type="ECO:0000313" key="8">
    <source>
        <dbReference type="EMBL" id="CAJ1063485.1"/>
    </source>
</evidence>
<feature type="transmembrane region" description="Helical" evidence="6">
    <location>
        <begin position="176"/>
        <end position="193"/>
    </location>
</feature>
<reference evidence="8" key="1">
    <citation type="submission" date="2023-08" db="EMBL/GenBank/DDBJ databases">
        <authorList>
            <person name="Alioto T."/>
            <person name="Alioto T."/>
            <person name="Gomez Garrido J."/>
        </authorList>
    </citation>
    <scope>NUCLEOTIDE SEQUENCE</scope>
</reference>
<feature type="transmembrane region" description="Helical" evidence="6">
    <location>
        <begin position="199"/>
        <end position="221"/>
    </location>
</feature>
<dbReference type="SUPFAM" id="SSF103473">
    <property type="entry name" value="MFS general substrate transporter"/>
    <property type="match status" value="1"/>
</dbReference>
<gene>
    <name evidence="8" type="ORF">XNOV1_A042100</name>
</gene>
<dbReference type="InterPro" id="IPR036259">
    <property type="entry name" value="MFS_trans_sf"/>
</dbReference>
<evidence type="ECO:0000256" key="3">
    <source>
        <dbReference type="ARBA" id="ARBA00022989"/>
    </source>
</evidence>
<keyword evidence="9" id="KW-1185">Reference proteome</keyword>
<dbReference type="InterPro" id="IPR020846">
    <property type="entry name" value="MFS_dom"/>
</dbReference>
<dbReference type="InterPro" id="IPR005828">
    <property type="entry name" value="MFS_sugar_transport-like"/>
</dbReference>
<dbReference type="GO" id="GO:0016020">
    <property type="term" value="C:membrane"/>
    <property type="evidence" value="ECO:0007669"/>
    <property type="project" value="UniProtKB-SubCell"/>
</dbReference>
<name>A0AAV1FQS6_XYRNO</name>
<comment type="subcellular location">
    <subcellularLocation>
        <location evidence="1">Membrane</location>
        <topology evidence="1">Multi-pass membrane protein</topology>
    </subcellularLocation>
</comment>
<evidence type="ECO:0000259" key="7">
    <source>
        <dbReference type="PROSITE" id="PS50850"/>
    </source>
</evidence>
<feature type="transmembrane region" description="Helical" evidence="6">
    <location>
        <begin position="338"/>
        <end position="364"/>
    </location>
</feature>
<feature type="transmembrane region" description="Helical" evidence="6">
    <location>
        <begin position="233"/>
        <end position="257"/>
    </location>
</feature>
<evidence type="ECO:0000256" key="2">
    <source>
        <dbReference type="ARBA" id="ARBA00022692"/>
    </source>
</evidence>
<protein>
    <submittedName>
        <fullName evidence="8">Solute carrier family 22 member 4-like</fullName>
    </submittedName>
</protein>
<feature type="compositionally biased region" description="Basic and acidic residues" evidence="5">
    <location>
        <begin position="534"/>
        <end position="546"/>
    </location>
</feature>
<evidence type="ECO:0000256" key="5">
    <source>
        <dbReference type="SAM" id="MobiDB-lite"/>
    </source>
</evidence>
<evidence type="ECO:0000313" key="9">
    <source>
        <dbReference type="Proteomes" id="UP001178508"/>
    </source>
</evidence>
<sequence length="561" mass="62245">MGSSQIRDFDSITSFLGSWGAFQLRIFIALGISILPNGFNGTYIVFVADIPPHECYIPESNISEVWRNVTIPLEIVNGVEKRSSCSRLNLEIVSNYSQKNMIPNVDVNVSEIPRESCLNGWIYSREIYQSTIVTEWDLVCDEAYKVPLATSIHYVGVLVGAFISGQMSDRYGRRPTLFIMMALQVIAVTAQIFSPSWEIFTFIFFFVGAGGYSNYTVAYVLGTEILSVKARVVFCSLGVFMGSALGYMASPAVAYFLRDWRMLLIAMAAVGLLYVPLWWIVPESPRWLFYQGRVKEAEAILRDAAKMNKIKAPEAIFTTAEIENALATKDDKPTITIIISNCTVFSLTVLCSLLWIIITIGYYALTLNTSNLHGNPYLNCFLSASTEVPAYLIALLLLRFCPRRFCQSSTLMLGGVMILCVNLIPMGLPAVSISLEMLGKFGMTSAFCIVYAVTSEQFPTFIRNTAMGCCSMAGRIGTIISPFIIYLGQFYKSLPYIVMGGVAVIGAILSLLLPETFNIPLPESVSQMQQICRGRKEKEKEEKKADAGGNTADYQKKETKL</sequence>
<dbReference type="Proteomes" id="UP001178508">
    <property type="component" value="Chromosome 9"/>
</dbReference>
<feature type="domain" description="Major facilitator superfamily (MFS) profile" evidence="7">
    <location>
        <begin position="92"/>
        <end position="518"/>
    </location>
</feature>
<dbReference type="GO" id="GO:0022857">
    <property type="term" value="F:transmembrane transporter activity"/>
    <property type="evidence" value="ECO:0007669"/>
    <property type="project" value="InterPro"/>
</dbReference>
<keyword evidence="2 6" id="KW-0812">Transmembrane</keyword>
<feature type="transmembrane region" description="Helical" evidence="6">
    <location>
        <begin position="466"/>
        <end position="488"/>
    </location>
</feature>
<proteinExistence type="predicted"/>
<keyword evidence="4 6" id="KW-0472">Membrane</keyword>
<dbReference type="Pfam" id="PF00083">
    <property type="entry name" value="Sugar_tr"/>
    <property type="match status" value="1"/>
</dbReference>
<evidence type="ECO:0000256" key="1">
    <source>
        <dbReference type="ARBA" id="ARBA00004141"/>
    </source>
</evidence>
<evidence type="ECO:0000256" key="4">
    <source>
        <dbReference type="ARBA" id="ARBA00023136"/>
    </source>
</evidence>
<dbReference type="EMBL" id="OY660872">
    <property type="protein sequence ID" value="CAJ1063485.1"/>
    <property type="molecule type" value="Genomic_DNA"/>
</dbReference>
<dbReference type="Gene3D" id="1.20.1250.20">
    <property type="entry name" value="MFS general substrate transporter like domains"/>
    <property type="match status" value="1"/>
</dbReference>
<feature type="transmembrane region" description="Helical" evidence="6">
    <location>
        <begin position="376"/>
        <end position="398"/>
    </location>
</feature>
<feature type="transmembrane region" description="Helical" evidence="6">
    <location>
        <begin position="494"/>
        <end position="513"/>
    </location>
</feature>
<feature type="region of interest" description="Disordered" evidence="5">
    <location>
        <begin position="532"/>
        <end position="561"/>
    </location>
</feature>
<evidence type="ECO:0000256" key="6">
    <source>
        <dbReference type="SAM" id="Phobius"/>
    </source>
</evidence>